<gene>
    <name evidence="1" type="ORF">MM415B04069_0001</name>
</gene>
<dbReference type="EMBL" id="MT143188">
    <property type="protein sequence ID" value="QJA93923.1"/>
    <property type="molecule type" value="Genomic_DNA"/>
</dbReference>
<dbReference type="AlphaFoldDB" id="A0A6M3LHJ4"/>
<organism evidence="1">
    <name type="scientific">viral metagenome</name>
    <dbReference type="NCBI Taxonomy" id="1070528"/>
    <lineage>
        <taxon>unclassified sequences</taxon>
        <taxon>metagenomes</taxon>
        <taxon>organismal metagenomes</taxon>
    </lineage>
</organism>
<reference evidence="1" key="1">
    <citation type="submission" date="2020-03" db="EMBL/GenBank/DDBJ databases">
        <title>The deep terrestrial virosphere.</title>
        <authorList>
            <person name="Holmfeldt K."/>
            <person name="Nilsson E."/>
            <person name="Simone D."/>
            <person name="Lopez-Fernandez M."/>
            <person name="Wu X."/>
            <person name="de Brujin I."/>
            <person name="Lundin D."/>
            <person name="Andersson A."/>
            <person name="Bertilsson S."/>
            <person name="Dopson M."/>
        </authorList>
    </citation>
    <scope>NUCLEOTIDE SEQUENCE</scope>
    <source>
        <strain evidence="1">MM415B04069</strain>
    </source>
</reference>
<accession>A0A6M3LHJ4</accession>
<evidence type="ECO:0000313" key="1">
    <source>
        <dbReference type="EMBL" id="QJA93923.1"/>
    </source>
</evidence>
<name>A0A6M3LHJ4_9ZZZZ</name>
<proteinExistence type="predicted"/>
<sequence length="142" mass="15135">MTVIRKGRNVEIHFDDAAGTNRDMTTYWQSGDPEISDDQVEVTTYADNAHRNNPGLESAGMSFTFDQYSSGTASPWVVFTGLLASNATAHNIMYYPDGTAAGKPIITLPAKCIRIAPGGGVGERGVMSVDFAVDGTRTIGTV</sequence>
<protein>
    <recommendedName>
        <fullName evidence="2">Tail protein</fullName>
    </recommendedName>
</protein>
<evidence type="ECO:0008006" key="2">
    <source>
        <dbReference type="Google" id="ProtNLM"/>
    </source>
</evidence>